<protein>
    <submittedName>
        <fullName evidence="1">Phage tail protein</fullName>
    </submittedName>
</protein>
<gene>
    <name evidence="1" type="ORF">GCM10017781_21810</name>
</gene>
<evidence type="ECO:0000313" key="1">
    <source>
        <dbReference type="EMBL" id="GHF45092.1"/>
    </source>
</evidence>
<dbReference type="PANTHER" id="PTHR38009:SF1">
    <property type="entry name" value="CONSERVED HYPOTHETICAL PHAGE TAIL PROTEIN"/>
    <property type="match status" value="1"/>
</dbReference>
<dbReference type="Proteomes" id="UP000619376">
    <property type="component" value="Unassembled WGS sequence"/>
</dbReference>
<name>A0ABQ3JP38_9DEIO</name>
<dbReference type="InterPro" id="IPR011747">
    <property type="entry name" value="CHP02241"/>
</dbReference>
<evidence type="ECO:0000313" key="2">
    <source>
        <dbReference type="Proteomes" id="UP000619376"/>
    </source>
</evidence>
<accession>A0ABQ3JP38</accession>
<proteinExistence type="predicted"/>
<dbReference type="Pfam" id="PF06841">
    <property type="entry name" value="Phage_T4_gp19"/>
    <property type="match status" value="1"/>
</dbReference>
<dbReference type="NCBIfam" id="TIGR02241">
    <property type="entry name" value="conserved hypothetical phage tail region protein"/>
    <property type="match status" value="1"/>
</dbReference>
<dbReference type="EMBL" id="BNAJ01000005">
    <property type="protein sequence ID" value="GHF45092.1"/>
    <property type="molecule type" value="Genomic_DNA"/>
</dbReference>
<dbReference type="PANTHER" id="PTHR38009">
    <property type="entry name" value="CONSERVED HYPOTHETICAL PHAGE TAIL PROTEIN"/>
    <property type="match status" value="1"/>
</dbReference>
<reference evidence="2" key="1">
    <citation type="journal article" date="2019" name="Int. J. Syst. Evol. Microbiol.">
        <title>The Global Catalogue of Microorganisms (GCM) 10K type strain sequencing project: providing services to taxonomists for standard genome sequencing and annotation.</title>
        <authorList>
            <consortium name="The Broad Institute Genomics Platform"/>
            <consortium name="The Broad Institute Genome Sequencing Center for Infectious Disease"/>
            <person name="Wu L."/>
            <person name="Ma J."/>
        </authorList>
    </citation>
    <scope>NUCLEOTIDE SEQUENCE [LARGE SCALE GENOMIC DNA]</scope>
    <source>
        <strain evidence="2">CGMCC 1.18437</strain>
    </source>
</reference>
<keyword evidence="2" id="KW-1185">Reference proteome</keyword>
<comment type="caution">
    <text evidence="1">The sequence shown here is derived from an EMBL/GenBank/DDBJ whole genome shotgun (WGS) entry which is preliminary data.</text>
</comment>
<dbReference type="InterPro" id="IPR010667">
    <property type="entry name" value="Phage_T4_Gp19"/>
</dbReference>
<sequence length="145" mass="16478">MSVPDIQDPYRSYNFKIVIQGVVEGHFTQCSGLGVRVGVIRYREGGNGQVARALPGRVEYADVELKYGLTQSRELWDWLMTVVQGEVVRRNVSILMLDPQGTQEVMRWNLVNAWPSQWRGAVLDAMSQEAALEYLTLVYDTLERA</sequence>
<organism evidence="1 2">
    <name type="scientific">Deinococcus metalli</name>
    <dbReference type="NCBI Taxonomy" id="1141878"/>
    <lineage>
        <taxon>Bacteria</taxon>
        <taxon>Thermotogati</taxon>
        <taxon>Deinococcota</taxon>
        <taxon>Deinococci</taxon>
        <taxon>Deinococcales</taxon>
        <taxon>Deinococcaceae</taxon>
        <taxon>Deinococcus</taxon>
    </lineage>
</organism>